<dbReference type="EMBL" id="KZ825976">
    <property type="protein sequence ID" value="PYH90623.1"/>
    <property type="molecule type" value="Genomic_DNA"/>
</dbReference>
<feature type="region of interest" description="Disordered" evidence="1">
    <location>
        <begin position="97"/>
        <end position="135"/>
    </location>
</feature>
<dbReference type="NCBIfam" id="TIGR01571">
    <property type="entry name" value="A_thal_Cys_rich"/>
    <property type="match status" value="1"/>
</dbReference>
<dbReference type="STRING" id="1448320.A0A319DHK1"/>
<protein>
    <submittedName>
        <fullName evidence="2">PLAC8-domain-containing protein</fullName>
    </submittedName>
</protein>
<feature type="compositionally biased region" description="Polar residues" evidence="1">
    <location>
        <begin position="1"/>
        <end position="18"/>
    </location>
</feature>
<dbReference type="Pfam" id="PF04749">
    <property type="entry name" value="PLAC8"/>
    <property type="match status" value="1"/>
</dbReference>
<gene>
    <name evidence="2" type="ORF">BO71DRAFT_486969</name>
</gene>
<evidence type="ECO:0000256" key="1">
    <source>
        <dbReference type="SAM" id="MobiDB-lite"/>
    </source>
</evidence>
<feature type="region of interest" description="Disordered" evidence="1">
    <location>
        <begin position="1"/>
        <end position="78"/>
    </location>
</feature>
<dbReference type="VEuPathDB" id="FungiDB:BO71DRAFT_486969"/>
<feature type="compositionally biased region" description="Pro residues" evidence="1">
    <location>
        <begin position="105"/>
        <end position="119"/>
    </location>
</feature>
<evidence type="ECO:0000313" key="2">
    <source>
        <dbReference type="EMBL" id="PYH90623.1"/>
    </source>
</evidence>
<organism evidence="2 3">
    <name type="scientific">Aspergillus ellipticus CBS 707.79</name>
    <dbReference type="NCBI Taxonomy" id="1448320"/>
    <lineage>
        <taxon>Eukaryota</taxon>
        <taxon>Fungi</taxon>
        <taxon>Dikarya</taxon>
        <taxon>Ascomycota</taxon>
        <taxon>Pezizomycotina</taxon>
        <taxon>Eurotiomycetes</taxon>
        <taxon>Eurotiomycetidae</taxon>
        <taxon>Eurotiales</taxon>
        <taxon>Aspergillaceae</taxon>
        <taxon>Aspergillus</taxon>
        <taxon>Aspergillus subgen. Circumdati</taxon>
    </lineage>
</organism>
<name>A0A319DHK1_9EURO</name>
<evidence type="ECO:0000313" key="3">
    <source>
        <dbReference type="Proteomes" id="UP000247810"/>
    </source>
</evidence>
<dbReference type="AlphaFoldDB" id="A0A319DHK1"/>
<keyword evidence="3" id="KW-1185">Reference proteome</keyword>
<dbReference type="InterPro" id="IPR006461">
    <property type="entry name" value="PLAC_motif_containing"/>
</dbReference>
<dbReference type="OrthoDB" id="1045822at2759"/>
<accession>A0A319DHK1</accession>
<reference evidence="2 3" key="1">
    <citation type="submission" date="2018-02" db="EMBL/GenBank/DDBJ databases">
        <title>The genomes of Aspergillus section Nigri reveals drivers in fungal speciation.</title>
        <authorList>
            <consortium name="DOE Joint Genome Institute"/>
            <person name="Vesth T.C."/>
            <person name="Nybo J."/>
            <person name="Theobald S."/>
            <person name="Brandl J."/>
            <person name="Frisvad J.C."/>
            <person name="Nielsen K.F."/>
            <person name="Lyhne E.K."/>
            <person name="Kogle M.E."/>
            <person name="Kuo A."/>
            <person name="Riley R."/>
            <person name="Clum A."/>
            <person name="Nolan M."/>
            <person name="Lipzen A."/>
            <person name="Salamov A."/>
            <person name="Henrissat B."/>
            <person name="Wiebenga A."/>
            <person name="De vries R.P."/>
            <person name="Grigoriev I.V."/>
            <person name="Mortensen U.H."/>
            <person name="Andersen M.R."/>
            <person name="Baker S.E."/>
        </authorList>
    </citation>
    <scope>NUCLEOTIDE SEQUENCE [LARGE SCALE GENOMIC DNA]</scope>
    <source>
        <strain evidence="2 3">CBS 707.79</strain>
    </source>
</reference>
<proteinExistence type="predicted"/>
<dbReference type="Proteomes" id="UP000247810">
    <property type="component" value="Unassembled WGS sequence"/>
</dbReference>
<sequence>MSRQLRLDTSNLGESQRYSFLPTPLEMHGPGAQLRSPAPAPNVQLAEQPAGPEQAPVPFDEKSQQYQQAMSAYGYPSGPSIAQHPANYAPYADEMPQQVYSNPSYPLPPPSPGPLPPKANPAMSDQPSSPPTMMIAPDANPLHSPPLPQFPPPVASGPPTTPAGVDVMAYHRPGQISHPDQEIRGGTWRTSLCGCSDIGACCLGLVCPCILYGKTQHRLSRKSRGEDPTNMLGYGVCNGSCTAMALLCGCHWLLATIQHTRTRKAYGIEGGIASDCIRATCCTCCALIQDETEIKKREEARGRAVQATGAAFVSPYLAPVQMSYGK</sequence>
<dbReference type="PANTHER" id="PTHR15907">
    <property type="entry name" value="DUF614 FAMILY PROTEIN-RELATED"/>
    <property type="match status" value="1"/>
</dbReference>